<gene>
    <name evidence="10" type="primary">LOC107216609</name>
</gene>
<keyword evidence="6" id="KW-0813">Transport</keyword>
<dbReference type="GeneID" id="107216609"/>
<dbReference type="Pfam" id="PF00083">
    <property type="entry name" value="Sugar_tr"/>
    <property type="match status" value="1"/>
</dbReference>
<evidence type="ECO:0000313" key="10">
    <source>
        <dbReference type="RefSeq" id="XP_046587285.1"/>
    </source>
</evidence>
<dbReference type="InterPro" id="IPR005828">
    <property type="entry name" value="MFS_sugar_transport-like"/>
</dbReference>
<feature type="transmembrane region" description="Helical" evidence="7">
    <location>
        <begin position="99"/>
        <end position="123"/>
    </location>
</feature>
<evidence type="ECO:0000256" key="6">
    <source>
        <dbReference type="RuleBase" id="RU003346"/>
    </source>
</evidence>
<feature type="transmembrane region" description="Helical" evidence="7">
    <location>
        <begin position="468"/>
        <end position="491"/>
    </location>
</feature>
<dbReference type="PRINTS" id="PR00171">
    <property type="entry name" value="SUGRTRNSPORT"/>
</dbReference>
<dbReference type="Proteomes" id="UP000829291">
    <property type="component" value="Chromosome 2"/>
</dbReference>
<protein>
    <submittedName>
        <fullName evidence="10">Solute carrier family 2, facilitated glucose transporter member 1 isoform X1</fullName>
    </submittedName>
</protein>
<evidence type="ECO:0000256" key="5">
    <source>
        <dbReference type="ARBA" id="ARBA00023180"/>
    </source>
</evidence>
<dbReference type="NCBIfam" id="TIGR00879">
    <property type="entry name" value="SP"/>
    <property type="match status" value="1"/>
</dbReference>
<keyword evidence="3 7" id="KW-1133">Transmembrane helix</keyword>
<accession>A0ABM3FGZ6</accession>
<dbReference type="InterPro" id="IPR045263">
    <property type="entry name" value="GLUT"/>
</dbReference>
<dbReference type="InterPro" id="IPR005829">
    <property type="entry name" value="Sugar_transporter_CS"/>
</dbReference>
<comment type="subcellular location">
    <subcellularLocation>
        <location evidence="1">Membrane</location>
        <topology evidence="1">Multi-pass membrane protein</topology>
    </subcellularLocation>
</comment>
<dbReference type="Gene3D" id="1.20.1250.20">
    <property type="entry name" value="MFS general substrate transporter like domains"/>
    <property type="match status" value="1"/>
</dbReference>
<evidence type="ECO:0000256" key="4">
    <source>
        <dbReference type="ARBA" id="ARBA00023136"/>
    </source>
</evidence>
<feature type="transmembrane region" description="Helical" evidence="7">
    <location>
        <begin position="157"/>
        <end position="179"/>
    </location>
</feature>
<dbReference type="PROSITE" id="PS50850">
    <property type="entry name" value="MFS"/>
    <property type="match status" value="1"/>
</dbReference>
<feature type="transmembrane region" description="Helical" evidence="7">
    <location>
        <begin position="46"/>
        <end position="66"/>
    </location>
</feature>
<dbReference type="RefSeq" id="XP_046587285.1">
    <property type="nucleotide sequence ID" value="XM_046731329.1"/>
</dbReference>
<dbReference type="InterPro" id="IPR003663">
    <property type="entry name" value="Sugar/inositol_transpt"/>
</dbReference>
<feature type="transmembrane region" description="Helical" evidence="7">
    <location>
        <begin position="404"/>
        <end position="430"/>
    </location>
</feature>
<evidence type="ECO:0000313" key="9">
    <source>
        <dbReference type="Proteomes" id="UP000829291"/>
    </source>
</evidence>
<evidence type="ECO:0000259" key="8">
    <source>
        <dbReference type="PROSITE" id="PS50850"/>
    </source>
</evidence>
<dbReference type="PROSITE" id="PS00216">
    <property type="entry name" value="SUGAR_TRANSPORT_1"/>
    <property type="match status" value="1"/>
</dbReference>
<feature type="transmembrane region" description="Helical" evidence="7">
    <location>
        <begin position="222"/>
        <end position="243"/>
    </location>
</feature>
<evidence type="ECO:0000256" key="2">
    <source>
        <dbReference type="ARBA" id="ARBA00022692"/>
    </source>
</evidence>
<dbReference type="InterPro" id="IPR020846">
    <property type="entry name" value="MFS_dom"/>
</dbReference>
<keyword evidence="9" id="KW-1185">Reference proteome</keyword>
<keyword evidence="2 7" id="KW-0812">Transmembrane</keyword>
<dbReference type="InterPro" id="IPR036259">
    <property type="entry name" value="MFS_trans_sf"/>
</dbReference>
<organism evidence="9 10">
    <name type="scientific">Neodiprion lecontei</name>
    <name type="common">Redheaded pine sawfly</name>
    <dbReference type="NCBI Taxonomy" id="441921"/>
    <lineage>
        <taxon>Eukaryota</taxon>
        <taxon>Metazoa</taxon>
        <taxon>Ecdysozoa</taxon>
        <taxon>Arthropoda</taxon>
        <taxon>Hexapoda</taxon>
        <taxon>Insecta</taxon>
        <taxon>Pterygota</taxon>
        <taxon>Neoptera</taxon>
        <taxon>Endopterygota</taxon>
        <taxon>Hymenoptera</taxon>
        <taxon>Tenthredinoidea</taxon>
        <taxon>Diprionidae</taxon>
        <taxon>Diprioninae</taxon>
        <taxon>Neodiprion</taxon>
    </lineage>
</organism>
<dbReference type="PANTHER" id="PTHR23503">
    <property type="entry name" value="SOLUTE CARRIER FAMILY 2"/>
    <property type="match status" value="1"/>
</dbReference>
<dbReference type="SUPFAM" id="SSF103473">
    <property type="entry name" value="MFS general substrate transporter"/>
    <property type="match status" value="1"/>
</dbReference>
<dbReference type="PANTHER" id="PTHR23503:SF127">
    <property type="entry name" value="FI08437P-RELATED"/>
    <property type="match status" value="1"/>
</dbReference>
<dbReference type="PROSITE" id="PS00217">
    <property type="entry name" value="SUGAR_TRANSPORT_2"/>
    <property type="match status" value="1"/>
</dbReference>
<feature type="domain" description="Major facilitator superfamily (MFS) profile" evidence="8">
    <location>
        <begin position="51"/>
        <end position="496"/>
    </location>
</feature>
<name>A0ABM3FGZ6_NEOLC</name>
<comment type="similarity">
    <text evidence="6">Belongs to the major facilitator superfamily. Sugar transporter (TC 2.A.1.1) family.</text>
</comment>
<keyword evidence="5" id="KW-0325">Glycoprotein</keyword>
<keyword evidence="10" id="KW-0762">Sugar transport</keyword>
<keyword evidence="4 7" id="KW-0472">Membrane</keyword>
<evidence type="ECO:0000256" key="1">
    <source>
        <dbReference type="ARBA" id="ARBA00004141"/>
    </source>
</evidence>
<feature type="transmembrane region" description="Helical" evidence="7">
    <location>
        <begin position="442"/>
        <end position="462"/>
    </location>
</feature>
<evidence type="ECO:0000256" key="7">
    <source>
        <dbReference type="SAM" id="Phobius"/>
    </source>
</evidence>
<reference evidence="10" key="1">
    <citation type="submission" date="2025-08" db="UniProtKB">
        <authorList>
            <consortium name="RefSeq"/>
        </authorList>
    </citation>
    <scope>IDENTIFICATION</scope>
    <source>
        <tissue evidence="10">Thorax and Abdomen</tissue>
    </source>
</reference>
<proteinExistence type="inferred from homology"/>
<feature type="transmembrane region" description="Helical" evidence="7">
    <location>
        <begin position="191"/>
        <end position="210"/>
    </location>
</feature>
<evidence type="ECO:0000256" key="3">
    <source>
        <dbReference type="ARBA" id="ARBA00022989"/>
    </source>
</evidence>
<feature type="transmembrane region" description="Helical" evidence="7">
    <location>
        <begin position="130"/>
        <end position="151"/>
    </location>
</feature>
<feature type="transmembrane region" description="Helical" evidence="7">
    <location>
        <begin position="376"/>
        <end position="398"/>
    </location>
</feature>
<feature type="transmembrane region" description="Helical" evidence="7">
    <location>
        <begin position="351"/>
        <end position="371"/>
    </location>
</feature>
<sequence length="525" mass="56521">MGKKMFKNDATEIRLEKPATITAKHLEQRAKNEPNNEPYPGGWSPLLVLAGITCCLGSALPAGYNIGVINNPADLMKRFCNETIEERFNVQLTEETLNIVWATVVSIFLVGGVTGSLSAGWLADKLGRRGALAIGNTCGIIGAIFFISAKAANSVEILMVGRLFVGLSGGLATSLVPMYMTETAPLKLRGAVGVLCQLGITCGVLLGQIVSLDSTLGTENSWPIMLVAFSPLCLTSLGLLFVLPESPKYLYVIRSQGGKAIKELSRLRNMDVSLLSNEVASLDQEAVTAEATEIWTIGRVVKDPSLRLPLLLVCTMQAGQQLSGVNAVFFYSNKIFQEAKLGETGAQYATLGTGVINVVMALIAVPVMSLFGRRTLFLLSCYLAVGCLTFLCFAIIFIEAAAVMPWFCMIAVLAYVLFYGLGLGPIPYFIGSELFDVGPRPAAMALGGVSNWGANFIVGMGFESVMTIIGPYSFLIFSGCTLLLALFNRVYLPETRGRDTMEISATMTKGFKSRPNYTPVAQWRP</sequence>